<dbReference type="AlphaFoldDB" id="A0A2A6Z817"/>
<comment type="caution">
    <text evidence="2">The sequence shown here is derived from an EMBL/GenBank/DDBJ whole genome shotgun (WGS) entry which is preliminary data.</text>
</comment>
<protein>
    <submittedName>
        <fullName evidence="2">Uncharacterized protein</fullName>
    </submittedName>
</protein>
<gene>
    <name evidence="2" type="ORF">CGS46_13370</name>
</gene>
<evidence type="ECO:0000256" key="1">
    <source>
        <dbReference type="SAM" id="Coils"/>
    </source>
</evidence>
<evidence type="ECO:0000313" key="2">
    <source>
        <dbReference type="EMBL" id="PDX57504.1"/>
    </source>
</evidence>
<feature type="coiled-coil region" evidence="1">
    <location>
        <begin position="96"/>
        <end position="130"/>
    </location>
</feature>
<name>A0A2A6Z817_9FIRM</name>
<dbReference type="EMBL" id="NMTQ01000037">
    <property type="protein sequence ID" value="PDX57504.1"/>
    <property type="molecule type" value="Genomic_DNA"/>
</dbReference>
<keyword evidence="3" id="KW-1185">Reference proteome</keyword>
<sequence>MATKQQEREALDKIAEIIKGLGQDSYIAAAFDGCLDMAEDNIGNDFMCSMKARAEDAQQEVASLLVENRKQADSLQALSEAVAQKQKNIDGRDEQIANLNSIIKMQADRIKELEEGVESSASRVTALENENVHLKARLYDILMK</sequence>
<proteinExistence type="predicted"/>
<reference evidence="2 3" key="1">
    <citation type="journal article" date="2017" name="Front. Microbiol.">
        <title>New Insights into the Diversity of the Genus Faecalibacterium.</title>
        <authorList>
            <person name="Benevides L."/>
            <person name="Burman S."/>
            <person name="Martin R."/>
            <person name="Robert V."/>
            <person name="Thomas M."/>
            <person name="Miquel S."/>
            <person name="Chain F."/>
            <person name="Sokol H."/>
            <person name="Bermudez-Humaran L.G."/>
            <person name="Morrison M."/>
            <person name="Langella P."/>
            <person name="Azevedo V.A."/>
            <person name="Chatel J.M."/>
            <person name="Soares S."/>
        </authorList>
    </citation>
    <scope>NUCLEOTIDE SEQUENCE [LARGE SCALE GENOMIC DNA]</scope>
    <source>
        <strain evidence="3">CNCM I-4540</strain>
    </source>
</reference>
<dbReference type="Proteomes" id="UP000220752">
    <property type="component" value="Unassembled WGS sequence"/>
</dbReference>
<keyword evidence="1" id="KW-0175">Coiled coil</keyword>
<dbReference type="Gene3D" id="1.20.5.340">
    <property type="match status" value="1"/>
</dbReference>
<organism evidence="2 3">
    <name type="scientific">Faecalibacterium langellae</name>
    <dbReference type="NCBI Taxonomy" id="3435293"/>
    <lineage>
        <taxon>Bacteria</taxon>
        <taxon>Bacillati</taxon>
        <taxon>Bacillota</taxon>
        <taxon>Clostridia</taxon>
        <taxon>Eubacteriales</taxon>
        <taxon>Oscillospiraceae</taxon>
        <taxon>Faecalibacterium</taxon>
    </lineage>
</organism>
<accession>A0A2A6Z817</accession>
<evidence type="ECO:0000313" key="3">
    <source>
        <dbReference type="Proteomes" id="UP000220752"/>
    </source>
</evidence>